<dbReference type="InterPro" id="IPR035931">
    <property type="entry name" value="YlxR-like_sf"/>
</dbReference>
<dbReference type="PANTHER" id="PTHR34215">
    <property type="entry name" value="BLL0784 PROTEIN"/>
    <property type="match status" value="1"/>
</dbReference>
<protein>
    <submittedName>
        <fullName evidence="3">RNA-binding protein</fullName>
    </submittedName>
</protein>
<dbReference type="SUPFAM" id="SSF55315">
    <property type="entry name" value="L30e-like"/>
    <property type="match status" value="1"/>
</dbReference>
<sequence>MAKRPEDDEQGPLRLCVVTRESAPPEQMLRFVAGPDGQIVPDIRRKLPGRGVWVRLSAAHVREAARRNAFARALRRKIAVSPDIADQVEALLRKDTLQALSFANKAGEAVTGFLKVENAVRGGRAAVVLHASEAAPDGVRKIAQAIYRRQMTGGPAIQVVDAFDSRDLGLALGGEHVIHAALEAGPATAGFLKRWARLDAYRGSPAQDASAPDDQPGETAPD</sequence>
<proteinExistence type="predicted"/>
<accession>A0ABV7LCX4</accession>
<dbReference type="SUPFAM" id="SSF64376">
    <property type="entry name" value="YlxR-like"/>
    <property type="match status" value="1"/>
</dbReference>
<dbReference type="EMBL" id="JBHRUV010000017">
    <property type="protein sequence ID" value="MFC3265379.1"/>
    <property type="molecule type" value="Genomic_DNA"/>
</dbReference>
<dbReference type="InterPro" id="IPR037465">
    <property type="entry name" value="YlxR"/>
</dbReference>
<gene>
    <name evidence="3" type="ORF">ACFOEX_03245</name>
</gene>
<evidence type="ECO:0000259" key="2">
    <source>
        <dbReference type="Pfam" id="PF04296"/>
    </source>
</evidence>
<comment type="caution">
    <text evidence="3">The sequence shown here is derived from an EMBL/GenBank/DDBJ whole genome shotgun (WGS) entry which is preliminary data.</text>
</comment>
<name>A0ABV7LCX4_9HYPH</name>
<feature type="region of interest" description="Disordered" evidence="1">
    <location>
        <begin position="203"/>
        <end position="222"/>
    </location>
</feature>
<dbReference type="RefSeq" id="WP_376831857.1">
    <property type="nucleotide sequence ID" value="NZ_JBHLWR010000006.1"/>
</dbReference>
<dbReference type="Proteomes" id="UP001595536">
    <property type="component" value="Unassembled WGS sequence"/>
</dbReference>
<dbReference type="NCBIfam" id="NF006622">
    <property type="entry name" value="PRK09190.1"/>
    <property type="match status" value="1"/>
</dbReference>
<dbReference type="Gene3D" id="3.30.1330.30">
    <property type="match status" value="1"/>
</dbReference>
<feature type="domain" description="YlxR" evidence="2">
    <location>
        <begin position="14"/>
        <end position="89"/>
    </location>
</feature>
<organism evidence="3 4">
    <name type="scientific">Camelimonas abortus</name>
    <dbReference type="NCBI Taxonomy" id="1017184"/>
    <lineage>
        <taxon>Bacteria</taxon>
        <taxon>Pseudomonadati</taxon>
        <taxon>Pseudomonadota</taxon>
        <taxon>Alphaproteobacteria</taxon>
        <taxon>Hyphomicrobiales</taxon>
        <taxon>Chelatococcaceae</taxon>
        <taxon>Camelimonas</taxon>
    </lineage>
</organism>
<dbReference type="InterPro" id="IPR029064">
    <property type="entry name" value="Ribosomal_eL30-like_sf"/>
</dbReference>
<dbReference type="Pfam" id="PF04296">
    <property type="entry name" value="YlxR"/>
    <property type="match status" value="1"/>
</dbReference>
<evidence type="ECO:0000313" key="4">
    <source>
        <dbReference type="Proteomes" id="UP001595536"/>
    </source>
</evidence>
<evidence type="ECO:0000256" key="1">
    <source>
        <dbReference type="SAM" id="MobiDB-lite"/>
    </source>
</evidence>
<dbReference type="InterPro" id="IPR007393">
    <property type="entry name" value="YlxR_dom"/>
</dbReference>
<keyword evidence="4" id="KW-1185">Reference proteome</keyword>
<reference evidence="4" key="1">
    <citation type="journal article" date="2019" name="Int. J. Syst. Evol. Microbiol.">
        <title>The Global Catalogue of Microorganisms (GCM) 10K type strain sequencing project: providing services to taxonomists for standard genome sequencing and annotation.</title>
        <authorList>
            <consortium name="The Broad Institute Genomics Platform"/>
            <consortium name="The Broad Institute Genome Sequencing Center for Infectious Disease"/>
            <person name="Wu L."/>
            <person name="Ma J."/>
        </authorList>
    </citation>
    <scope>NUCLEOTIDE SEQUENCE [LARGE SCALE GENOMIC DNA]</scope>
    <source>
        <strain evidence="4">CCM 7941</strain>
    </source>
</reference>
<evidence type="ECO:0000313" key="3">
    <source>
        <dbReference type="EMBL" id="MFC3265379.1"/>
    </source>
</evidence>
<dbReference type="PANTHER" id="PTHR34215:SF1">
    <property type="entry name" value="YLXR DOMAIN-CONTAINING PROTEIN"/>
    <property type="match status" value="1"/>
</dbReference>
<dbReference type="Gene3D" id="3.30.1230.10">
    <property type="entry name" value="YlxR-like"/>
    <property type="match status" value="1"/>
</dbReference>